<protein>
    <recommendedName>
        <fullName evidence="6">H/ACA ribonucleoprotein complex subunit 2</fullName>
    </recommendedName>
    <alternativeName>
        <fullName evidence="6">Nucleolar protein family A member 2</fullName>
    </alternativeName>
</protein>
<keyword evidence="3 6" id="KW-0694">RNA-binding</keyword>
<dbReference type="SUPFAM" id="SSF55315">
    <property type="entry name" value="L30e-like"/>
    <property type="match status" value="1"/>
</dbReference>
<dbReference type="Pfam" id="PF01248">
    <property type="entry name" value="Ribosomal_L7Ae"/>
    <property type="match status" value="1"/>
</dbReference>
<gene>
    <name evidence="8" type="ORF">OMAR00292_LOCUS6121</name>
</gene>
<name>A0A7S3UNS0_OXYMA</name>
<dbReference type="InterPro" id="IPR018492">
    <property type="entry name" value="Ribosomal_eL8/Nhp2"/>
</dbReference>
<feature type="domain" description="Ribosomal protein eL8/eL30/eS12/Gadd45" evidence="7">
    <location>
        <begin position="22"/>
        <end position="107"/>
    </location>
</feature>
<keyword evidence="5 6" id="KW-0687">Ribonucleoprotein</keyword>
<dbReference type="GO" id="GO:0031120">
    <property type="term" value="P:snRNA pseudouridine synthesis"/>
    <property type="evidence" value="ECO:0007669"/>
    <property type="project" value="UniProtKB-UniRule"/>
</dbReference>
<reference evidence="8" key="1">
    <citation type="submission" date="2021-01" db="EMBL/GenBank/DDBJ databases">
        <authorList>
            <person name="Corre E."/>
            <person name="Pelletier E."/>
            <person name="Niang G."/>
            <person name="Scheremetjew M."/>
            <person name="Finn R."/>
            <person name="Kale V."/>
            <person name="Holt S."/>
            <person name="Cochrane G."/>
            <person name="Meng A."/>
            <person name="Brown T."/>
            <person name="Cohen L."/>
        </authorList>
    </citation>
    <scope>NUCLEOTIDE SEQUENCE</scope>
    <source>
        <strain evidence="8">CCMP1795</strain>
    </source>
</reference>
<dbReference type="PANTHER" id="PTHR23105">
    <property type="entry name" value="RIBOSOMAL PROTEIN L7AE FAMILY MEMBER"/>
    <property type="match status" value="1"/>
</dbReference>
<evidence type="ECO:0000256" key="4">
    <source>
        <dbReference type="ARBA" id="ARBA00023242"/>
    </source>
</evidence>
<evidence type="ECO:0000259" key="7">
    <source>
        <dbReference type="Pfam" id="PF01248"/>
    </source>
</evidence>
<dbReference type="GO" id="GO:0031429">
    <property type="term" value="C:box H/ACA snoRNP complex"/>
    <property type="evidence" value="ECO:0007669"/>
    <property type="project" value="UniProtKB-UniRule"/>
</dbReference>
<comment type="function">
    <text evidence="6">Required for ribosome biogenesis. Part of a complex which catalyzes pseudouridylation of rRNA. This involves the isomerization of uridine such that the ribose is subsequently attached to C5, instead of the normal N1. Pseudouridine ('psi') residues may serve to stabilize the conformation of rRNAs.</text>
</comment>
<comment type="function">
    <text evidence="6">Common component of the spliceosome and rRNA processing machinery.</text>
</comment>
<accession>A0A7S3UNS0</accession>
<dbReference type="GO" id="GO:0003723">
    <property type="term" value="F:RNA binding"/>
    <property type="evidence" value="ECO:0007669"/>
    <property type="project" value="UniProtKB-UniRule"/>
</dbReference>
<dbReference type="InterPro" id="IPR004038">
    <property type="entry name" value="Ribosomal_eL8/eL30/eS12/Gad45"/>
</dbReference>
<evidence type="ECO:0000313" key="8">
    <source>
        <dbReference type="EMBL" id="CAE0620866.1"/>
    </source>
</evidence>
<dbReference type="PRINTS" id="PR00883">
    <property type="entry name" value="NUCLEARHMG"/>
</dbReference>
<dbReference type="InterPro" id="IPR050257">
    <property type="entry name" value="eL8/uL1-like"/>
</dbReference>
<dbReference type="InterPro" id="IPR002415">
    <property type="entry name" value="H/ACA_rnp_Nhp2-like"/>
</dbReference>
<evidence type="ECO:0000256" key="5">
    <source>
        <dbReference type="ARBA" id="ARBA00023274"/>
    </source>
</evidence>
<dbReference type="PRINTS" id="PR00881">
    <property type="entry name" value="L7ARS6FAMILY"/>
</dbReference>
<dbReference type="GO" id="GO:0000398">
    <property type="term" value="P:mRNA splicing, via spliceosome"/>
    <property type="evidence" value="ECO:0007669"/>
    <property type="project" value="UniProtKB-UniRule"/>
</dbReference>
<dbReference type="AlphaFoldDB" id="A0A7S3UNS0"/>
<evidence type="ECO:0000256" key="1">
    <source>
        <dbReference type="ARBA" id="ARBA00004604"/>
    </source>
</evidence>
<dbReference type="InterPro" id="IPR029064">
    <property type="entry name" value="Ribosomal_eL30-like_sf"/>
</dbReference>
<keyword evidence="4 6" id="KW-0539">Nucleus</keyword>
<evidence type="ECO:0000256" key="2">
    <source>
        <dbReference type="ARBA" id="ARBA00007337"/>
    </source>
</evidence>
<evidence type="ECO:0000256" key="6">
    <source>
        <dbReference type="RuleBase" id="RU366039"/>
    </source>
</evidence>
<sequence>MPAWISPMADPLIGDKLLSRSLKLIKKAKEEKSLRRGVPETCKALRKDQKGLVFLAADVFPLDVMAHVPVCCEEKDVAYAYVPSRTLLGKACQSGRPASVLMVMAPKKDSTYAKTYEQVEKGMRQVHPYM</sequence>
<proteinExistence type="inferred from homology"/>
<comment type="subcellular location">
    <subcellularLocation>
        <location evidence="1 6">Nucleus</location>
        <location evidence="1 6">Nucleolus</location>
    </subcellularLocation>
</comment>
<comment type="similarity">
    <text evidence="2 6">Belongs to the eukaryotic ribosomal protein eL8 family.</text>
</comment>
<organism evidence="8">
    <name type="scientific">Oxyrrhis marina</name>
    <name type="common">Dinoflagellate</name>
    <dbReference type="NCBI Taxonomy" id="2969"/>
    <lineage>
        <taxon>Eukaryota</taxon>
        <taxon>Sar</taxon>
        <taxon>Alveolata</taxon>
        <taxon>Dinophyceae</taxon>
        <taxon>Oxyrrhinales</taxon>
        <taxon>Oxyrrhinaceae</taxon>
        <taxon>Oxyrrhis</taxon>
    </lineage>
</organism>
<dbReference type="EMBL" id="HBIT01011691">
    <property type="protein sequence ID" value="CAE0620866.1"/>
    <property type="molecule type" value="Transcribed_RNA"/>
</dbReference>
<evidence type="ECO:0000256" key="3">
    <source>
        <dbReference type="ARBA" id="ARBA00022884"/>
    </source>
</evidence>
<dbReference type="Gene3D" id="3.30.1330.30">
    <property type="match status" value="1"/>
</dbReference>